<evidence type="ECO:0000313" key="2">
    <source>
        <dbReference type="Proteomes" id="UP000279372"/>
    </source>
</evidence>
<dbReference type="RefSeq" id="WP_122208602.1">
    <property type="nucleotide sequence ID" value="NZ_RBQB01000095.1"/>
</dbReference>
<name>A0A3M3ZF39_9PSED</name>
<dbReference type="AlphaFoldDB" id="A0A3M3ZF39"/>
<accession>A0A3M3ZF39</accession>
<protein>
    <submittedName>
        <fullName evidence="1">Uncharacterized protein</fullName>
    </submittedName>
</protein>
<reference evidence="1 2" key="1">
    <citation type="submission" date="2018-08" db="EMBL/GenBank/DDBJ databases">
        <title>Recombination of ecologically and evolutionarily significant loci maintains genetic cohesion in the Pseudomonas syringae species complex.</title>
        <authorList>
            <person name="Dillon M."/>
            <person name="Thakur S."/>
            <person name="Almeida R.N.D."/>
            <person name="Weir B.S."/>
            <person name="Guttman D.S."/>
        </authorList>
    </citation>
    <scope>NUCLEOTIDE SEQUENCE [LARGE SCALE GENOMIC DNA]</scope>
    <source>
        <strain evidence="1 2">ICMP 8902</strain>
    </source>
</reference>
<comment type="caution">
    <text evidence="1">The sequence shown here is derived from an EMBL/GenBank/DDBJ whole genome shotgun (WGS) entry which is preliminary data.</text>
</comment>
<dbReference type="Proteomes" id="UP000279372">
    <property type="component" value="Unassembled WGS sequence"/>
</dbReference>
<proteinExistence type="predicted"/>
<gene>
    <name evidence="1" type="ORF">ALQ33_02133</name>
</gene>
<dbReference type="EMBL" id="RBQB01000095">
    <property type="protein sequence ID" value="RMO93258.1"/>
    <property type="molecule type" value="Genomic_DNA"/>
</dbReference>
<organism evidence="1 2">
    <name type="scientific">Pseudomonas syringae pv. philadelphi</name>
    <dbReference type="NCBI Taxonomy" id="251706"/>
    <lineage>
        <taxon>Bacteria</taxon>
        <taxon>Pseudomonadati</taxon>
        <taxon>Pseudomonadota</taxon>
        <taxon>Gammaproteobacteria</taxon>
        <taxon>Pseudomonadales</taxon>
        <taxon>Pseudomonadaceae</taxon>
        <taxon>Pseudomonas</taxon>
    </lineage>
</organism>
<evidence type="ECO:0000313" key="1">
    <source>
        <dbReference type="EMBL" id="RMO93258.1"/>
    </source>
</evidence>
<sequence length="191" mass="22528">MQKTESEPLGVEEYEAFELMARELHAHFLSERKNFVVRVPLNLVSYLVTGILRKSRLPKIQLECAIAELEFAVEARTFRRYISGHTRMTWRTFQRLVFWALGQQWISAWMCRDLMSKAHLCEVAQISARELLNERKRLVSATEIHREEMVMRFYENLALKDLEREEEALLSIRRSDEARELARSLGLDIAD</sequence>